<dbReference type="Gene3D" id="3.40.50.1000">
    <property type="entry name" value="HAD superfamily/HAD-like"/>
    <property type="match status" value="1"/>
</dbReference>
<evidence type="ECO:0000313" key="2">
    <source>
        <dbReference type="Proteomes" id="UP000195011"/>
    </source>
</evidence>
<dbReference type="RefSeq" id="WP_086516309.1">
    <property type="nucleotide sequence ID" value="NZ_MDJY01000011.1"/>
</dbReference>
<dbReference type="AlphaFoldDB" id="A0A251YVR0"/>
<dbReference type="Proteomes" id="UP000195011">
    <property type="component" value="Unassembled WGS sequence"/>
</dbReference>
<reference evidence="1 2" key="1">
    <citation type="submission" date="2016-08" db="EMBL/GenBank/DDBJ databases">
        <title>Genome sequence of Clavibacter michiganensis spp strain CFBP8017.</title>
        <authorList>
            <person name="Thapa S.P."/>
            <person name="Coaker G."/>
            <person name="Jacques M.-A."/>
        </authorList>
    </citation>
    <scope>NUCLEOTIDE SEQUENCE [LARGE SCALE GENOMIC DNA]</scope>
    <source>
        <strain evidence="1">CFBP8017</strain>
    </source>
</reference>
<name>A0A251YVR0_9MICO</name>
<proteinExistence type="predicted"/>
<organism evidence="1 2">
    <name type="scientific">Clavibacter michiganensis</name>
    <dbReference type="NCBI Taxonomy" id="28447"/>
    <lineage>
        <taxon>Bacteria</taxon>
        <taxon>Bacillati</taxon>
        <taxon>Actinomycetota</taxon>
        <taxon>Actinomycetes</taxon>
        <taxon>Micrococcales</taxon>
        <taxon>Microbacteriaceae</taxon>
        <taxon>Clavibacter</taxon>
    </lineage>
</organism>
<accession>A0A251YVR0</accession>
<dbReference type="SUPFAM" id="SSF56784">
    <property type="entry name" value="HAD-like"/>
    <property type="match status" value="1"/>
</dbReference>
<evidence type="ECO:0000313" key="1">
    <source>
        <dbReference type="EMBL" id="OUE28344.1"/>
    </source>
</evidence>
<dbReference type="InterPro" id="IPR036412">
    <property type="entry name" value="HAD-like_sf"/>
</dbReference>
<evidence type="ECO:0008006" key="3">
    <source>
        <dbReference type="Google" id="ProtNLM"/>
    </source>
</evidence>
<dbReference type="EMBL" id="MDJY01000011">
    <property type="protein sequence ID" value="OUE28344.1"/>
    <property type="molecule type" value="Genomic_DNA"/>
</dbReference>
<gene>
    <name evidence="1" type="ORF">BFL36_01815</name>
</gene>
<comment type="caution">
    <text evidence="1">The sequence shown here is derived from an EMBL/GenBank/DDBJ whole genome shotgun (WGS) entry which is preliminary data.</text>
</comment>
<protein>
    <recommendedName>
        <fullName evidence="3">Haloacid dehalogenase-like hydrolase</fullName>
    </recommendedName>
</protein>
<dbReference type="InterPro" id="IPR023214">
    <property type="entry name" value="HAD_sf"/>
</dbReference>
<sequence length="315" mass="34372">MPPALNAQNIIAFIWDFDKTLTPGYMQGPIFDTYGVDPGTFWKEVNALVAHYAERGLRVSKDTVYLGHMLTYIDGGPFDGLTNAKLKDLGAQVPLAPGMPHLMDRMRKIVSEDEQYSHHGLKVEHYIVSTGLRQMIEGNPIHSHVDGVWACELLSDPPGAGYLDEISGLDMTDKLTQVGYVLDNTTKTRAIFEINKGVNVEANLDVNAQMDPDERRVPIENMIYIADGPSDVPVFSVVGGAGGRTLGVWTDANNYANVKALEDDGRVNSIAEADFTEGRAADMWLSASLRGIASRICDTRDRRLASIGAPGGHVV</sequence>